<dbReference type="Pfam" id="PF00571">
    <property type="entry name" value="CBS"/>
    <property type="match status" value="2"/>
</dbReference>
<evidence type="ECO:0000256" key="9">
    <source>
        <dbReference type="RuleBase" id="RU362011"/>
    </source>
</evidence>
<dbReference type="SUPFAM" id="SSF161093">
    <property type="entry name" value="MgtE membrane domain-like"/>
    <property type="match status" value="1"/>
</dbReference>
<evidence type="ECO:0000313" key="12">
    <source>
        <dbReference type="Proteomes" id="UP000295418"/>
    </source>
</evidence>
<feature type="transmembrane region" description="Helical" evidence="9">
    <location>
        <begin position="355"/>
        <end position="376"/>
    </location>
</feature>
<dbReference type="RefSeq" id="WP_132415553.1">
    <property type="nucleotide sequence ID" value="NZ_SKFG01000001.1"/>
</dbReference>
<keyword evidence="6 9" id="KW-1133">Transmembrane helix</keyword>
<comment type="function">
    <text evidence="9">Acts as a magnesium transporter.</text>
</comment>
<dbReference type="Gene3D" id="1.10.357.20">
    <property type="entry name" value="SLC41 divalent cation transporters, integral membrane domain"/>
    <property type="match status" value="1"/>
</dbReference>
<dbReference type="OrthoDB" id="9790355at2"/>
<dbReference type="SMART" id="SM00116">
    <property type="entry name" value="CBS"/>
    <property type="match status" value="1"/>
</dbReference>
<evidence type="ECO:0000256" key="7">
    <source>
        <dbReference type="ARBA" id="ARBA00023136"/>
    </source>
</evidence>
<dbReference type="CDD" id="cd04606">
    <property type="entry name" value="CBS_pair_Mg_transporter"/>
    <property type="match status" value="1"/>
</dbReference>
<dbReference type="InterPro" id="IPR006669">
    <property type="entry name" value="MgtE_transporter"/>
</dbReference>
<protein>
    <recommendedName>
        <fullName evidence="9">Magnesium transporter MgtE</fullName>
    </recommendedName>
</protein>
<dbReference type="SUPFAM" id="SSF158791">
    <property type="entry name" value="MgtE N-terminal domain-like"/>
    <property type="match status" value="1"/>
</dbReference>
<gene>
    <name evidence="11" type="primary">mgtE</name>
    <name evidence="11" type="ORF">E0485_00685</name>
</gene>
<dbReference type="InterPro" id="IPR006668">
    <property type="entry name" value="Mg_transptr_MgtE_intracell_dom"/>
</dbReference>
<dbReference type="InterPro" id="IPR006667">
    <property type="entry name" value="SLC41_membr_dom"/>
</dbReference>
<dbReference type="InterPro" id="IPR036739">
    <property type="entry name" value="SLC41_membr_dom_sf"/>
</dbReference>
<keyword evidence="8" id="KW-0129">CBS domain</keyword>
<dbReference type="PANTHER" id="PTHR41394:SF8">
    <property type="entry name" value="MAGNESIUM TRANSPORTER MGTE"/>
    <property type="match status" value="1"/>
</dbReference>
<feature type="transmembrane region" description="Helical" evidence="9">
    <location>
        <begin position="382"/>
        <end position="408"/>
    </location>
</feature>
<dbReference type="GO" id="GO:0005886">
    <property type="term" value="C:plasma membrane"/>
    <property type="evidence" value="ECO:0007669"/>
    <property type="project" value="UniProtKB-SubCell"/>
</dbReference>
<dbReference type="InterPro" id="IPR038076">
    <property type="entry name" value="MgtE_N_sf"/>
</dbReference>
<evidence type="ECO:0000256" key="8">
    <source>
        <dbReference type="PROSITE-ProRule" id="PRU00703"/>
    </source>
</evidence>
<proteinExistence type="inferred from homology"/>
<comment type="similarity">
    <text evidence="2 9">Belongs to the SLC41A transporter family.</text>
</comment>
<organism evidence="11 12">
    <name type="scientific">Paenibacillus albiflavus</name>
    <dbReference type="NCBI Taxonomy" id="2545760"/>
    <lineage>
        <taxon>Bacteria</taxon>
        <taxon>Bacillati</taxon>
        <taxon>Bacillota</taxon>
        <taxon>Bacilli</taxon>
        <taxon>Bacillales</taxon>
        <taxon>Paenibacillaceae</taxon>
        <taxon>Paenibacillus</taxon>
    </lineage>
</organism>
<keyword evidence="4 9" id="KW-0812">Transmembrane</keyword>
<dbReference type="GO" id="GO:0015095">
    <property type="term" value="F:magnesium ion transmembrane transporter activity"/>
    <property type="evidence" value="ECO:0007669"/>
    <property type="project" value="UniProtKB-UniRule"/>
</dbReference>
<dbReference type="Gene3D" id="1.25.60.10">
    <property type="entry name" value="MgtE N-terminal domain-like"/>
    <property type="match status" value="1"/>
</dbReference>
<evidence type="ECO:0000256" key="6">
    <source>
        <dbReference type="ARBA" id="ARBA00022989"/>
    </source>
</evidence>
<evidence type="ECO:0000256" key="4">
    <source>
        <dbReference type="ARBA" id="ARBA00022692"/>
    </source>
</evidence>
<evidence type="ECO:0000256" key="3">
    <source>
        <dbReference type="ARBA" id="ARBA00022448"/>
    </source>
</evidence>
<reference evidence="11 12" key="1">
    <citation type="submission" date="2019-03" db="EMBL/GenBank/DDBJ databases">
        <authorList>
            <person name="Kim M.K.M."/>
        </authorList>
    </citation>
    <scope>NUCLEOTIDE SEQUENCE [LARGE SCALE GENOMIC DNA]</scope>
    <source>
        <strain evidence="11 12">18JY21-1</strain>
    </source>
</reference>
<dbReference type="GO" id="GO:0046872">
    <property type="term" value="F:metal ion binding"/>
    <property type="evidence" value="ECO:0007669"/>
    <property type="project" value="UniProtKB-KW"/>
</dbReference>
<feature type="domain" description="CBS" evidence="10">
    <location>
        <begin position="197"/>
        <end position="253"/>
    </location>
</feature>
<keyword evidence="9" id="KW-1003">Cell membrane</keyword>
<dbReference type="EMBL" id="SKFG01000001">
    <property type="protein sequence ID" value="TCZ80845.1"/>
    <property type="molecule type" value="Genomic_DNA"/>
</dbReference>
<sequence>MIHLEELKSKIMESDEESLISYVELFRPFDLASCVEELDKAEQLKLMKIVPAPLCAEIMEYLEPELQYRILYNLEETITSQILNEMSSDVVADMMLAIHRYQAVKLLNYLPEDYRAKVQTLMTFPEHTAGSLATVDYIAARSSWTIEQTMQHFRKIGHDAEITSYVYVTGNKGELRGVVSLKELILTEPNTEISKIVTEDVIYVPASMEQEKAAELLSRYDLVALPVVDEQNRLIGVINVDDLIDVIQEEATEDIQKLGGSQPLTATYFKSSVFQLYRKRIIWLLVLFAAEAYTGTVLRHYEETLSEVIALSFFIPLLIGTGGNTGTQTVSTLVRALAVGEVQFRDIFKVIRKEITTGLMTGASISLIAYARAWMLGVETNIGLVVGITCMTIVLWASFVAAILPLILHKLKADPAVISGPFITTLVDGTGLIIYFSIAKIILQL</sequence>
<evidence type="ECO:0000256" key="5">
    <source>
        <dbReference type="ARBA" id="ARBA00022842"/>
    </source>
</evidence>
<comment type="subunit">
    <text evidence="9">Homodimer.</text>
</comment>
<comment type="caution">
    <text evidence="11">The sequence shown here is derived from an EMBL/GenBank/DDBJ whole genome shotgun (WGS) entry which is preliminary data.</text>
</comment>
<keyword evidence="7 9" id="KW-0472">Membrane</keyword>
<dbReference type="Pfam" id="PF01769">
    <property type="entry name" value="MgtE"/>
    <property type="match status" value="1"/>
</dbReference>
<evidence type="ECO:0000259" key="10">
    <source>
        <dbReference type="PROSITE" id="PS51371"/>
    </source>
</evidence>
<evidence type="ECO:0000256" key="1">
    <source>
        <dbReference type="ARBA" id="ARBA00004141"/>
    </source>
</evidence>
<feature type="transmembrane region" description="Helical" evidence="9">
    <location>
        <begin position="420"/>
        <end position="443"/>
    </location>
</feature>
<keyword evidence="9" id="KW-0479">Metal-binding</keyword>
<dbReference type="SMART" id="SM00924">
    <property type="entry name" value="MgtE_N"/>
    <property type="match status" value="1"/>
</dbReference>
<keyword evidence="3 9" id="KW-0813">Transport</keyword>
<comment type="subcellular location">
    <subcellularLocation>
        <location evidence="9">Cell membrane</location>
        <topology evidence="9">Multi-pass membrane protein</topology>
    </subcellularLocation>
    <subcellularLocation>
        <location evidence="1">Membrane</location>
        <topology evidence="1">Multi-pass membrane protein</topology>
    </subcellularLocation>
</comment>
<dbReference type="Proteomes" id="UP000295418">
    <property type="component" value="Unassembled WGS sequence"/>
</dbReference>
<dbReference type="SUPFAM" id="SSF54631">
    <property type="entry name" value="CBS-domain pair"/>
    <property type="match status" value="1"/>
</dbReference>
<dbReference type="Gene3D" id="3.10.580.10">
    <property type="entry name" value="CBS-domain"/>
    <property type="match status" value="1"/>
</dbReference>
<dbReference type="NCBIfam" id="TIGR00400">
    <property type="entry name" value="mgtE"/>
    <property type="match status" value="1"/>
</dbReference>
<evidence type="ECO:0000256" key="2">
    <source>
        <dbReference type="ARBA" id="ARBA00009749"/>
    </source>
</evidence>
<dbReference type="PROSITE" id="PS51371">
    <property type="entry name" value="CBS"/>
    <property type="match status" value="1"/>
</dbReference>
<dbReference type="Pfam" id="PF03448">
    <property type="entry name" value="MgtE_N"/>
    <property type="match status" value="1"/>
</dbReference>
<name>A0A4R4EQR7_9BACL</name>
<dbReference type="AlphaFoldDB" id="A0A4R4EQR7"/>
<keyword evidence="12" id="KW-1185">Reference proteome</keyword>
<dbReference type="PANTHER" id="PTHR41394">
    <property type="entry name" value="MAGNESIUM TRANSPORTER MGTE"/>
    <property type="match status" value="1"/>
</dbReference>
<dbReference type="InterPro" id="IPR000644">
    <property type="entry name" value="CBS_dom"/>
</dbReference>
<evidence type="ECO:0000313" key="11">
    <source>
        <dbReference type="EMBL" id="TCZ80845.1"/>
    </source>
</evidence>
<dbReference type="InterPro" id="IPR046342">
    <property type="entry name" value="CBS_dom_sf"/>
</dbReference>
<keyword evidence="5 9" id="KW-0460">Magnesium</keyword>
<accession>A0A4R4EQR7</accession>
<comment type="caution">
    <text evidence="9">Lacks conserved residue(s) required for the propagation of feature annotation.</text>
</comment>